<dbReference type="EMBL" id="JANBPK010000845">
    <property type="protein sequence ID" value="KAJ2930338.1"/>
    <property type="molecule type" value="Genomic_DNA"/>
</dbReference>
<reference evidence="1" key="1">
    <citation type="submission" date="2022-06" db="EMBL/GenBank/DDBJ databases">
        <title>Genome Sequence of Candolleomyces eurysporus.</title>
        <authorList>
            <person name="Buettner E."/>
        </authorList>
    </citation>
    <scope>NUCLEOTIDE SEQUENCE</scope>
    <source>
        <strain evidence="1">VTCC 930004</strain>
    </source>
</reference>
<protein>
    <submittedName>
        <fullName evidence="1">Uncharacterized protein</fullName>
    </submittedName>
</protein>
<feature type="non-terminal residue" evidence="1">
    <location>
        <position position="154"/>
    </location>
</feature>
<dbReference type="AlphaFoldDB" id="A0A9W8MIK2"/>
<dbReference type="OrthoDB" id="3334523at2759"/>
<keyword evidence="2" id="KW-1185">Reference proteome</keyword>
<evidence type="ECO:0000313" key="1">
    <source>
        <dbReference type="EMBL" id="KAJ2930338.1"/>
    </source>
</evidence>
<dbReference type="Proteomes" id="UP001140091">
    <property type="component" value="Unassembled WGS sequence"/>
</dbReference>
<organism evidence="1 2">
    <name type="scientific">Candolleomyces eurysporus</name>
    <dbReference type="NCBI Taxonomy" id="2828524"/>
    <lineage>
        <taxon>Eukaryota</taxon>
        <taxon>Fungi</taxon>
        <taxon>Dikarya</taxon>
        <taxon>Basidiomycota</taxon>
        <taxon>Agaricomycotina</taxon>
        <taxon>Agaricomycetes</taxon>
        <taxon>Agaricomycetidae</taxon>
        <taxon>Agaricales</taxon>
        <taxon>Agaricineae</taxon>
        <taxon>Psathyrellaceae</taxon>
        <taxon>Candolleomyces</taxon>
    </lineage>
</organism>
<evidence type="ECO:0000313" key="2">
    <source>
        <dbReference type="Proteomes" id="UP001140091"/>
    </source>
</evidence>
<accession>A0A9W8MIK2</accession>
<name>A0A9W8MIK2_9AGAR</name>
<comment type="caution">
    <text evidence="1">The sequence shown here is derived from an EMBL/GenBank/DDBJ whole genome shotgun (WGS) entry which is preliminary data.</text>
</comment>
<proteinExistence type="predicted"/>
<gene>
    <name evidence="1" type="ORF">H1R20_g6791</name>
</gene>
<sequence>MSPRVEAGQDILIPLFDGEAPNKLYQITWSQDLITRHADYYLVTAENLTLGEQFPFFIAAEFYRSSTRTHPKHITKVGELIEGYGQKNAEGDLRFVVYHDKERKPYQHRFIETAIGSAGAVKAQALAKALGYGGIGDEIAAFAKNFIGHYMHTF</sequence>